<name>A0A1G9DU40_9PROT</name>
<reference evidence="3" key="1">
    <citation type="submission" date="2016-10" db="EMBL/GenBank/DDBJ databases">
        <authorList>
            <person name="Varghese N."/>
            <person name="Submissions S."/>
        </authorList>
    </citation>
    <scope>NUCLEOTIDE SEQUENCE [LARGE SCALE GENOMIC DNA]</scope>
    <source>
        <strain evidence="3">CBMB127</strain>
    </source>
</reference>
<feature type="coiled-coil region" evidence="1">
    <location>
        <begin position="135"/>
        <end position="162"/>
    </location>
</feature>
<dbReference type="STRING" id="492660.SAMN05192566_1981"/>
<evidence type="ECO:0000256" key="1">
    <source>
        <dbReference type="SAM" id="Coils"/>
    </source>
</evidence>
<dbReference type="AlphaFoldDB" id="A0A1G9DU40"/>
<proteinExistence type="predicted"/>
<keyword evidence="3" id="KW-1185">Reference proteome</keyword>
<accession>A0A1G9DU40</accession>
<keyword evidence="1" id="KW-0175">Coiled coil</keyword>
<protein>
    <submittedName>
        <fullName evidence="2">Uncharacterized protein</fullName>
    </submittedName>
</protein>
<dbReference type="EMBL" id="FNFX01000004">
    <property type="protein sequence ID" value="SDK67391.1"/>
    <property type="molecule type" value="Genomic_DNA"/>
</dbReference>
<evidence type="ECO:0000313" key="2">
    <source>
        <dbReference type="EMBL" id="SDK67391.1"/>
    </source>
</evidence>
<evidence type="ECO:0000313" key="3">
    <source>
        <dbReference type="Proteomes" id="UP000198629"/>
    </source>
</evidence>
<dbReference type="OrthoDB" id="8535626at2"/>
<dbReference type="Proteomes" id="UP000198629">
    <property type="component" value="Unassembled WGS sequence"/>
</dbReference>
<sequence length="254" mass="28382">MDSPEIPVLTKVVQKASPPALDVDELVAQVKQALLPEIAEMVTSQLGQRAFERSVVEQQALTEYAESLQQGLSRQVQSQVGDSIQSIEQAFREAMGNVGKQQLQSVEAEVARLTGTQQLEEKLTQLMDDQQAHIAARVQQMQEQLEKNMAEHMQQLQESSRQTMTAGQEAMESRLAEEHKQSLQDAFAEFAGQQTAEFKQKFNAELSSVEAVLQEKVQAMVNEQMQVIEGELNKRLKSSILEVLQGIKFVMPSL</sequence>
<organism evidence="2 3">
    <name type="scientific">Methylophilus rhizosphaerae</name>
    <dbReference type="NCBI Taxonomy" id="492660"/>
    <lineage>
        <taxon>Bacteria</taxon>
        <taxon>Pseudomonadati</taxon>
        <taxon>Pseudomonadota</taxon>
        <taxon>Betaproteobacteria</taxon>
        <taxon>Nitrosomonadales</taxon>
        <taxon>Methylophilaceae</taxon>
        <taxon>Methylophilus</taxon>
    </lineage>
</organism>
<gene>
    <name evidence="2" type="ORF">SAMN05192566_1981</name>
</gene>
<dbReference type="RefSeq" id="WP_091471998.1">
    <property type="nucleotide sequence ID" value="NZ_FNFX01000004.1"/>
</dbReference>